<evidence type="ECO:0000313" key="2">
    <source>
        <dbReference type="EnsemblMetazoa" id="GPAI012387-PA"/>
    </source>
</evidence>
<accession>A0A1A9ZEP8</accession>
<feature type="compositionally biased region" description="Low complexity" evidence="1">
    <location>
        <begin position="242"/>
        <end position="255"/>
    </location>
</feature>
<dbReference type="VEuPathDB" id="VectorBase:GPAI012387"/>
<name>A0A1A9ZEP8_GLOPL</name>
<organism evidence="2 3">
    <name type="scientific">Glossina pallidipes</name>
    <name type="common">Tsetse fly</name>
    <dbReference type="NCBI Taxonomy" id="7398"/>
    <lineage>
        <taxon>Eukaryota</taxon>
        <taxon>Metazoa</taxon>
        <taxon>Ecdysozoa</taxon>
        <taxon>Arthropoda</taxon>
        <taxon>Hexapoda</taxon>
        <taxon>Insecta</taxon>
        <taxon>Pterygota</taxon>
        <taxon>Neoptera</taxon>
        <taxon>Endopterygota</taxon>
        <taxon>Diptera</taxon>
        <taxon>Brachycera</taxon>
        <taxon>Muscomorpha</taxon>
        <taxon>Hippoboscoidea</taxon>
        <taxon>Glossinidae</taxon>
        <taxon>Glossina</taxon>
    </lineage>
</organism>
<feature type="region of interest" description="Disordered" evidence="1">
    <location>
        <begin position="240"/>
        <end position="298"/>
    </location>
</feature>
<evidence type="ECO:0000313" key="3">
    <source>
        <dbReference type="Proteomes" id="UP000092445"/>
    </source>
</evidence>
<feature type="compositionally biased region" description="Basic and acidic residues" evidence="1">
    <location>
        <begin position="278"/>
        <end position="287"/>
    </location>
</feature>
<reference evidence="3" key="1">
    <citation type="submission" date="2014-03" db="EMBL/GenBank/DDBJ databases">
        <authorList>
            <person name="Aksoy S."/>
            <person name="Warren W."/>
            <person name="Wilson R.K."/>
        </authorList>
    </citation>
    <scope>NUCLEOTIDE SEQUENCE [LARGE SCALE GENOMIC DNA]</scope>
    <source>
        <strain evidence="3">IAEA</strain>
    </source>
</reference>
<dbReference type="STRING" id="7398.A0A1A9ZEP8"/>
<keyword evidence="3" id="KW-1185">Reference proteome</keyword>
<sequence length="492" mass="56952">MFRISLQSCFYVMLVAEIYQEVPAAEEAKMHGSNKITEKLGLYPKKVTVLKKRLIKPSLKKAADITEKFKNLPEEDLLFIKELDKQFHLHGAKIKFKIEHVNVTEHKSSKRTIEGDLGYGYSQHGYDYTPPKFMFYPYSQKDIPPDGPRYYIQDEKSSITIEPSYSYQLKTESFIQSNHAPHIDVPHATNVLDGEDPVIVLRIPGPPKYASHLKTLLQQYLEIRAAQYLHILEETEHRKRLQLQQPQQQQQQQQHQQHHDDYSQVKNQAAVTQQQADYEQRQQHDQEAVTAPENTNDYQGYKYDATPNQGYYEQHPPQHHQLSNVRQFYATPEQQFIHPKVHDNRNYEQAYLLAITTQPQSDYDGEQQFYMVEEGVGQSIAHPSLPTAENNPRSSHTKIIFTHNTAHASDDYSQNYPLPSIKPNERYTPTSVPGYHQDFQARSQLSQESHPAVAVSSVESNRNAVVAITQRPFNYHAHAVKQLVYDAHPQKK</sequence>
<proteinExistence type="predicted"/>
<evidence type="ECO:0000256" key="1">
    <source>
        <dbReference type="SAM" id="MobiDB-lite"/>
    </source>
</evidence>
<reference evidence="2" key="2">
    <citation type="submission" date="2020-05" db="UniProtKB">
        <authorList>
            <consortium name="EnsemblMetazoa"/>
        </authorList>
    </citation>
    <scope>IDENTIFICATION</scope>
    <source>
        <strain evidence="2">IAEA</strain>
    </source>
</reference>
<feature type="compositionally biased region" description="Polar residues" evidence="1">
    <location>
        <begin position="264"/>
        <end position="277"/>
    </location>
</feature>
<dbReference type="AlphaFoldDB" id="A0A1A9ZEP8"/>
<dbReference type="Proteomes" id="UP000092445">
    <property type="component" value="Unassembled WGS sequence"/>
</dbReference>
<dbReference type="EnsemblMetazoa" id="GPAI012387-RA">
    <property type="protein sequence ID" value="GPAI012387-PA"/>
    <property type="gene ID" value="GPAI012387"/>
</dbReference>
<protein>
    <submittedName>
        <fullName evidence="2">Uncharacterized protein</fullName>
    </submittedName>
</protein>